<protein>
    <submittedName>
        <fullName evidence="1">YqzE family protein</fullName>
    </submittedName>
</protein>
<sequence>MSTNDYVKYITEAFIKHFEMPKDERKQLKLNRKMARPPVLTNWFGLLPISISMLMKRRG</sequence>
<organism evidence="1 2">
    <name type="scientific">Lederbergia citrisecunda</name>
    <dbReference type="NCBI Taxonomy" id="2833583"/>
    <lineage>
        <taxon>Bacteria</taxon>
        <taxon>Bacillati</taxon>
        <taxon>Bacillota</taxon>
        <taxon>Bacilli</taxon>
        <taxon>Bacillales</taxon>
        <taxon>Bacillaceae</taxon>
        <taxon>Lederbergia</taxon>
    </lineage>
</organism>
<proteinExistence type="predicted"/>
<comment type="caution">
    <text evidence="1">The sequence shown here is derived from an EMBL/GenBank/DDBJ whole genome shotgun (WGS) entry which is preliminary data.</text>
</comment>
<dbReference type="AlphaFoldDB" id="A0A942YKH5"/>
<evidence type="ECO:0000313" key="2">
    <source>
        <dbReference type="Proteomes" id="UP000682713"/>
    </source>
</evidence>
<keyword evidence="2" id="KW-1185">Reference proteome</keyword>
<dbReference type="RefSeq" id="WP_213110313.1">
    <property type="nucleotide sequence ID" value="NZ_JAGYPJ010000001.1"/>
</dbReference>
<name>A0A942YKH5_9BACI</name>
<gene>
    <name evidence="1" type="ORF">KHA93_08285</name>
</gene>
<dbReference type="InterPro" id="IPR025622">
    <property type="entry name" value="YqzE"/>
</dbReference>
<evidence type="ECO:0000313" key="1">
    <source>
        <dbReference type="EMBL" id="MBS4199652.1"/>
    </source>
</evidence>
<accession>A0A942YKH5</accession>
<reference evidence="1 2" key="1">
    <citation type="submission" date="2021-05" db="EMBL/GenBank/DDBJ databases">
        <title>Novel Bacillus species.</title>
        <authorList>
            <person name="Liu G."/>
        </authorList>
    </citation>
    <scope>NUCLEOTIDE SEQUENCE [LARGE SCALE GENOMIC DNA]</scope>
    <source>
        <strain evidence="1 2">FJAT-49732</strain>
    </source>
</reference>
<dbReference type="Proteomes" id="UP000682713">
    <property type="component" value="Unassembled WGS sequence"/>
</dbReference>
<dbReference type="Pfam" id="PF14038">
    <property type="entry name" value="YqzE"/>
    <property type="match status" value="1"/>
</dbReference>
<dbReference type="EMBL" id="JAGYPJ010000001">
    <property type="protein sequence ID" value="MBS4199652.1"/>
    <property type="molecule type" value="Genomic_DNA"/>
</dbReference>